<dbReference type="RefSeq" id="WP_205122166.1">
    <property type="nucleotide sequence ID" value="NZ_JAFBCM010000001.1"/>
</dbReference>
<dbReference type="Pfam" id="PF18986">
    <property type="entry name" value="DUF5719"/>
    <property type="match status" value="1"/>
</dbReference>
<sequence length="502" mass="50611">MSSRQSTSGRLHPALRALVFAAVAAALVGAGWLVKAPGPDAEASKALEVPVESASLVCPEASFVSGVTSTNVAAIAVPADPPAAPAGVPPLSTDSTLTVGGLVGGGEAVSVKERQQVALYNRAVKAPTAATVRARGVLAPGVAAGQLTTSVSGNEHGLSETACSAPGSEFWFVGAGSAVGRHSRLYLTNVDNTKANARLLLYDEKGPIRTEATRSIEVLPGKQVVLELDELAPTSELLAIDVQVTQGRVAAAIRDQTLNSGTPAGIDWIPAAVAPTRDMIIPGLAPGVGRRTLTVVAPGDSTAIVEVSVLAKEGTFQPAELSHLEVQPGTVLEVELDKVTLKQGSAIRVRSDVPVTAAVRSETGAGEEGIRDVAFGAASAPLTSEGVVPFTTGGAGTLLVTNPGAAQTAVGVALRDESGKELSKSSVAVGPGATAAKPLAPPAGVKRYVVVVTPEKGRPVYAVRLLSGTAGGPMLSAYPLSSAPLTVQRPVARPQLALGSSS</sequence>
<dbReference type="Proteomes" id="UP001595699">
    <property type="component" value="Unassembled WGS sequence"/>
</dbReference>
<proteinExistence type="predicted"/>
<gene>
    <name evidence="1" type="ORF">ACFOUW_01195</name>
</gene>
<reference evidence="2" key="1">
    <citation type="journal article" date="2019" name="Int. J. Syst. Evol. Microbiol.">
        <title>The Global Catalogue of Microorganisms (GCM) 10K type strain sequencing project: providing services to taxonomists for standard genome sequencing and annotation.</title>
        <authorList>
            <consortium name="The Broad Institute Genomics Platform"/>
            <consortium name="The Broad Institute Genome Sequencing Center for Infectious Disease"/>
            <person name="Wu L."/>
            <person name="Ma J."/>
        </authorList>
    </citation>
    <scope>NUCLEOTIDE SEQUENCE [LARGE SCALE GENOMIC DNA]</scope>
    <source>
        <strain evidence="2">CGMCC 4.7241</strain>
    </source>
</reference>
<name>A0ABV7Y4C1_9ACTN</name>
<comment type="caution">
    <text evidence="1">The sequence shown here is derived from an EMBL/GenBank/DDBJ whole genome shotgun (WGS) entry which is preliminary data.</text>
</comment>
<evidence type="ECO:0000313" key="1">
    <source>
        <dbReference type="EMBL" id="MFC3759441.1"/>
    </source>
</evidence>
<accession>A0ABV7Y4C1</accession>
<organism evidence="1 2">
    <name type="scientific">Tenggerimyces flavus</name>
    <dbReference type="NCBI Taxonomy" id="1708749"/>
    <lineage>
        <taxon>Bacteria</taxon>
        <taxon>Bacillati</taxon>
        <taxon>Actinomycetota</taxon>
        <taxon>Actinomycetes</taxon>
        <taxon>Propionibacteriales</taxon>
        <taxon>Nocardioidaceae</taxon>
        <taxon>Tenggerimyces</taxon>
    </lineage>
</organism>
<dbReference type="InterPro" id="IPR043777">
    <property type="entry name" value="DUF5719"/>
</dbReference>
<keyword evidence="2" id="KW-1185">Reference proteome</keyword>
<protein>
    <submittedName>
        <fullName evidence="1">DUF5719 family protein</fullName>
    </submittedName>
</protein>
<evidence type="ECO:0000313" key="2">
    <source>
        <dbReference type="Proteomes" id="UP001595699"/>
    </source>
</evidence>
<dbReference type="EMBL" id="JBHRZH010000001">
    <property type="protein sequence ID" value="MFC3759441.1"/>
    <property type="molecule type" value="Genomic_DNA"/>
</dbReference>